<dbReference type="InterPro" id="IPR023346">
    <property type="entry name" value="Lysozyme-like_dom_sf"/>
</dbReference>
<dbReference type="PANTHER" id="PTHR30163:SF8">
    <property type="entry name" value="LYTIC MUREIN TRANSGLYCOSYLASE"/>
    <property type="match status" value="1"/>
</dbReference>
<reference evidence="4 5" key="1">
    <citation type="submission" date="2019-12" db="EMBL/GenBank/DDBJ databases">
        <title>Complete Genome Sequence of a Quorum-Sensing Bacterium,Rhodobacteraceae bacterium C31, Isolated from a marine microalgae symbiotic bacteria.</title>
        <authorList>
            <person name="Zhang Y."/>
        </authorList>
    </citation>
    <scope>NUCLEOTIDE SEQUENCE [LARGE SCALE GENOMIC DNA]</scope>
    <source>
        <strain evidence="4 5">C31</strain>
    </source>
</reference>
<gene>
    <name evidence="4" type="ORF">GQA70_04500</name>
</gene>
<proteinExistence type="predicted"/>
<sequence>MTLNRRLVMMAPAALWLAGCGAGMAVPDVARPDPELEPGLRPQPNADYDAWVLAFKDRARRRGITDAVLTAGFRGQGYLPGVIERDRNQTEFKRSLEDYLAIVAPEEKVIFGRRMVGAQRAALAQVEARYGVSADILGSIWGLESYFGTRRGKIPVISATSTLAWEGRRGAFFESNLMNALRLLQTGDARPDQLVGSWAGAMGHTQLIPDAYQRHAVDFDGDGKRDIWSDNPIDAFATTARFLSDAGWRRGQPWGLEVRLPQGFDAAIGRGNRRSVAQWQALGVTAARGGALPDAGPAAVLAPMGLGAPAFLVFHNFNMILRYNPSENYGLGVGYMAGRLAGGGPLVASFGPDDNGLTLQDRKALQAGLTRAGFDAGTPDGVMGKKTEAAISAYQAANGLSVTGQPSRGLLDRLR</sequence>
<evidence type="ECO:0000313" key="4">
    <source>
        <dbReference type="EMBL" id="QRF65639.1"/>
    </source>
</evidence>
<protein>
    <submittedName>
        <fullName evidence="4">Lytic murein transglycosylase</fullName>
    </submittedName>
</protein>
<name>A0ABX7F699_9RHOB</name>
<dbReference type="Proteomes" id="UP000596387">
    <property type="component" value="Chromosome"/>
</dbReference>
<dbReference type="NCBIfam" id="TIGR02283">
    <property type="entry name" value="MltB_2"/>
    <property type="match status" value="1"/>
</dbReference>
<dbReference type="Pfam" id="PF13406">
    <property type="entry name" value="SLT_2"/>
    <property type="match status" value="1"/>
</dbReference>
<dbReference type="PROSITE" id="PS51257">
    <property type="entry name" value="PROKAR_LIPOPROTEIN"/>
    <property type="match status" value="1"/>
</dbReference>
<dbReference type="InterPro" id="IPR043426">
    <property type="entry name" value="MltB-like"/>
</dbReference>
<dbReference type="PANTHER" id="PTHR30163">
    <property type="entry name" value="MEMBRANE-BOUND LYTIC MUREIN TRANSGLYCOSYLASE B"/>
    <property type="match status" value="1"/>
</dbReference>
<dbReference type="EMBL" id="CP047166">
    <property type="protein sequence ID" value="QRF65639.1"/>
    <property type="molecule type" value="Genomic_DNA"/>
</dbReference>
<dbReference type="InterPro" id="IPR002477">
    <property type="entry name" value="Peptidoglycan-bd-like"/>
</dbReference>
<evidence type="ECO:0000259" key="2">
    <source>
        <dbReference type="Pfam" id="PF01471"/>
    </source>
</evidence>
<evidence type="ECO:0000313" key="5">
    <source>
        <dbReference type="Proteomes" id="UP000596387"/>
    </source>
</evidence>
<dbReference type="Gene3D" id="1.10.530.10">
    <property type="match status" value="1"/>
</dbReference>
<dbReference type="Gene3D" id="1.10.101.10">
    <property type="entry name" value="PGBD-like superfamily/PGBD"/>
    <property type="match status" value="1"/>
</dbReference>
<dbReference type="CDD" id="cd13399">
    <property type="entry name" value="Slt35-like"/>
    <property type="match status" value="1"/>
</dbReference>
<dbReference type="InterPro" id="IPR011970">
    <property type="entry name" value="MltB_2"/>
</dbReference>
<accession>A0ABX7F699</accession>
<evidence type="ECO:0000259" key="3">
    <source>
        <dbReference type="Pfam" id="PF13406"/>
    </source>
</evidence>
<keyword evidence="1" id="KW-0732">Signal</keyword>
<organism evidence="4 5">
    <name type="scientific">Ponticoccus alexandrii</name>
    <dbReference type="NCBI Taxonomy" id="1943633"/>
    <lineage>
        <taxon>Bacteria</taxon>
        <taxon>Pseudomonadati</taxon>
        <taxon>Pseudomonadota</taxon>
        <taxon>Alphaproteobacteria</taxon>
        <taxon>Rhodobacterales</taxon>
        <taxon>Roseobacteraceae</taxon>
        <taxon>Ponticoccus</taxon>
    </lineage>
</organism>
<feature type="chain" id="PRO_5046995281" evidence="1">
    <location>
        <begin position="26"/>
        <end position="415"/>
    </location>
</feature>
<dbReference type="SUPFAM" id="SSF47090">
    <property type="entry name" value="PGBD-like"/>
    <property type="match status" value="1"/>
</dbReference>
<dbReference type="SUPFAM" id="SSF53955">
    <property type="entry name" value="Lysozyme-like"/>
    <property type="match status" value="1"/>
</dbReference>
<feature type="signal peptide" evidence="1">
    <location>
        <begin position="1"/>
        <end position="25"/>
    </location>
</feature>
<feature type="domain" description="Transglycosylase SLT" evidence="3">
    <location>
        <begin position="49"/>
        <end position="337"/>
    </location>
</feature>
<dbReference type="InterPro" id="IPR036365">
    <property type="entry name" value="PGBD-like_sf"/>
</dbReference>
<keyword evidence="5" id="KW-1185">Reference proteome</keyword>
<dbReference type="InterPro" id="IPR031304">
    <property type="entry name" value="SLT_2"/>
</dbReference>
<dbReference type="RefSeq" id="WP_023851724.1">
    <property type="nucleotide sequence ID" value="NZ_CP047166.1"/>
</dbReference>
<dbReference type="Pfam" id="PF01471">
    <property type="entry name" value="PG_binding_1"/>
    <property type="match status" value="1"/>
</dbReference>
<dbReference type="InterPro" id="IPR036366">
    <property type="entry name" value="PGBDSf"/>
</dbReference>
<dbReference type="Gene3D" id="1.10.8.350">
    <property type="entry name" value="Bacterial muramidase"/>
    <property type="match status" value="1"/>
</dbReference>
<evidence type="ECO:0000256" key="1">
    <source>
        <dbReference type="SAM" id="SignalP"/>
    </source>
</evidence>
<feature type="domain" description="Peptidoglycan binding-like" evidence="2">
    <location>
        <begin position="360"/>
        <end position="414"/>
    </location>
</feature>